<sequence>MTVTLALFGAFRDLHSAPTLTLEVDGDSIADLRAQLCAHLEATGKADKRGLVGVSAFASDTALLRDHDRIPADGQLAILPPVSGG</sequence>
<organism evidence="1 2">
    <name type="scientific">Pseudomarimonas arenosa</name>
    <dbReference type="NCBI Taxonomy" id="2774145"/>
    <lineage>
        <taxon>Bacteria</taxon>
        <taxon>Pseudomonadati</taxon>
        <taxon>Pseudomonadota</taxon>
        <taxon>Gammaproteobacteria</taxon>
        <taxon>Lysobacterales</taxon>
        <taxon>Lysobacteraceae</taxon>
        <taxon>Pseudomarimonas</taxon>
    </lineage>
</organism>
<dbReference type="Proteomes" id="UP000613768">
    <property type="component" value="Unassembled WGS sequence"/>
</dbReference>
<comment type="caution">
    <text evidence="1">The sequence shown here is derived from an EMBL/GenBank/DDBJ whole genome shotgun (WGS) entry which is preliminary data.</text>
</comment>
<gene>
    <name evidence="1" type="ORF">IFO71_17030</name>
</gene>
<protein>
    <submittedName>
        <fullName evidence="1">MoaD/ThiS family protein</fullName>
    </submittedName>
</protein>
<dbReference type="Pfam" id="PF02597">
    <property type="entry name" value="ThiS"/>
    <property type="match status" value="1"/>
</dbReference>
<evidence type="ECO:0000313" key="2">
    <source>
        <dbReference type="Proteomes" id="UP000613768"/>
    </source>
</evidence>
<proteinExistence type="predicted"/>
<evidence type="ECO:0000313" key="1">
    <source>
        <dbReference type="EMBL" id="MBD8527449.1"/>
    </source>
</evidence>
<dbReference type="InterPro" id="IPR016155">
    <property type="entry name" value="Mopterin_synth/thiamin_S_b"/>
</dbReference>
<reference evidence="1 2" key="1">
    <citation type="submission" date="2020-09" db="EMBL/GenBank/DDBJ databases">
        <title>Pseudoxanthomonas sp. CAU 1598 isolated from sand of Yaerae Beach.</title>
        <authorList>
            <person name="Kim W."/>
        </authorList>
    </citation>
    <scope>NUCLEOTIDE SEQUENCE [LARGE SCALE GENOMIC DNA]</scope>
    <source>
        <strain evidence="1 2">CAU 1598</strain>
    </source>
</reference>
<dbReference type="InterPro" id="IPR012675">
    <property type="entry name" value="Beta-grasp_dom_sf"/>
</dbReference>
<dbReference type="SUPFAM" id="SSF54285">
    <property type="entry name" value="MoaD/ThiS"/>
    <property type="match status" value="1"/>
</dbReference>
<dbReference type="InterPro" id="IPR003749">
    <property type="entry name" value="ThiS/MoaD-like"/>
</dbReference>
<dbReference type="Gene3D" id="3.10.20.30">
    <property type="match status" value="1"/>
</dbReference>
<keyword evidence="2" id="KW-1185">Reference proteome</keyword>
<dbReference type="AlphaFoldDB" id="A0AAW3ZPN0"/>
<name>A0AAW3ZPN0_9GAMM</name>
<accession>A0AAW3ZPN0</accession>
<dbReference type="EMBL" id="JACYTR010000052">
    <property type="protein sequence ID" value="MBD8527449.1"/>
    <property type="molecule type" value="Genomic_DNA"/>
</dbReference>
<dbReference type="RefSeq" id="WP_192030869.1">
    <property type="nucleotide sequence ID" value="NZ_JACYTR010000052.1"/>
</dbReference>